<gene>
    <name evidence="2" type="ORF">CDAR_264181</name>
</gene>
<evidence type="ECO:0000313" key="3">
    <source>
        <dbReference type="Proteomes" id="UP001054837"/>
    </source>
</evidence>
<evidence type="ECO:0000256" key="1">
    <source>
        <dbReference type="SAM" id="MobiDB-lite"/>
    </source>
</evidence>
<dbReference type="Proteomes" id="UP001054837">
    <property type="component" value="Unassembled WGS sequence"/>
</dbReference>
<dbReference type="AlphaFoldDB" id="A0AAV4X584"/>
<comment type="caution">
    <text evidence="2">The sequence shown here is derived from an EMBL/GenBank/DDBJ whole genome shotgun (WGS) entry which is preliminary data.</text>
</comment>
<dbReference type="EMBL" id="BPLQ01015547">
    <property type="protein sequence ID" value="GIY88939.1"/>
    <property type="molecule type" value="Genomic_DNA"/>
</dbReference>
<sequence>MSSGEPRSDRSRNLICRVNPWAIWKRFSTRKIGLQQTKAAQTYKRRRRRRGAKKTLWRRKMSNLVATVMDGTARSADTQRTHSTRVNDAGRNEKISLFPFVTRRVVRSQQSEEPVPGKKSHKIATRKPLFR</sequence>
<feature type="region of interest" description="Disordered" evidence="1">
    <location>
        <begin position="68"/>
        <end position="91"/>
    </location>
</feature>
<organism evidence="2 3">
    <name type="scientific">Caerostris darwini</name>
    <dbReference type="NCBI Taxonomy" id="1538125"/>
    <lineage>
        <taxon>Eukaryota</taxon>
        <taxon>Metazoa</taxon>
        <taxon>Ecdysozoa</taxon>
        <taxon>Arthropoda</taxon>
        <taxon>Chelicerata</taxon>
        <taxon>Arachnida</taxon>
        <taxon>Araneae</taxon>
        <taxon>Araneomorphae</taxon>
        <taxon>Entelegynae</taxon>
        <taxon>Araneoidea</taxon>
        <taxon>Araneidae</taxon>
        <taxon>Caerostris</taxon>
    </lineage>
</organism>
<reference evidence="2 3" key="1">
    <citation type="submission" date="2021-06" db="EMBL/GenBank/DDBJ databases">
        <title>Caerostris darwini draft genome.</title>
        <authorList>
            <person name="Kono N."/>
            <person name="Arakawa K."/>
        </authorList>
    </citation>
    <scope>NUCLEOTIDE SEQUENCE [LARGE SCALE GENOMIC DNA]</scope>
</reference>
<feature type="compositionally biased region" description="Basic residues" evidence="1">
    <location>
        <begin position="43"/>
        <end position="56"/>
    </location>
</feature>
<protein>
    <submittedName>
        <fullName evidence="2">Uncharacterized protein</fullName>
    </submittedName>
</protein>
<evidence type="ECO:0000313" key="2">
    <source>
        <dbReference type="EMBL" id="GIY88939.1"/>
    </source>
</evidence>
<keyword evidence="3" id="KW-1185">Reference proteome</keyword>
<feature type="compositionally biased region" description="Basic residues" evidence="1">
    <location>
        <begin position="118"/>
        <end position="131"/>
    </location>
</feature>
<accession>A0AAV4X584</accession>
<proteinExistence type="predicted"/>
<name>A0AAV4X584_9ARAC</name>
<feature type="region of interest" description="Disordered" evidence="1">
    <location>
        <begin position="36"/>
        <end position="56"/>
    </location>
</feature>
<feature type="region of interest" description="Disordered" evidence="1">
    <location>
        <begin position="106"/>
        <end position="131"/>
    </location>
</feature>